<protein>
    <submittedName>
        <fullName evidence="2">Prim_Pol domain containing protein</fullName>
    </submittedName>
</protein>
<dbReference type="Pfam" id="PF13481">
    <property type="entry name" value="AAA_25"/>
    <property type="match status" value="1"/>
</dbReference>
<dbReference type="InterPro" id="IPR015330">
    <property type="entry name" value="DNA_primase/pol_bifunc_N"/>
</dbReference>
<organism evidence="2">
    <name type="scientific">uncultured Caudovirales phage</name>
    <dbReference type="NCBI Taxonomy" id="2100421"/>
    <lineage>
        <taxon>Viruses</taxon>
        <taxon>Duplodnaviria</taxon>
        <taxon>Heunggongvirae</taxon>
        <taxon>Uroviricota</taxon>
        <taxon>Caudoviricetes</taxon>
        <taxon>Peduoviridae</taxon>
        <taxon>Maltschvirus</taxon>
        <taxon>Maltschvirus maltsch</taxon>
    </lineage>
</organism>
<gene>
    <name evidence="2" type="ORF">UFOVP706_61</name>
</gene>
<name>A0A6J5NK07_9CAUD</name>
<dbReference type="InterPro" id="IPR027417">
    <property type="entry name" value="P-loop_NTPase"/>
</dbReference>
<feature type="domain" description="DNA primase/polymerase bifunctional N-terminal" evidence="1">
    <location>
        <begin position="7"/>
        <end position="168"/>
    </location>
</feature>
<dbReference type="CDD" id="cd04859">
    <property type="entry name" value="Prim_Pol"/>
    <property type="match status" value="1"/>
</dbReference>
<sequence length="658" mass="74050">MANLDIALEHLDRGWSIIPINPETKRPLLEWLEFQKRHPTEEEVCDWWTRWPYAMPAVITGAISQVYIVDVDSDDALGAAKDLGLTASPVQTRTKRGRHFWWAHPNDGRHRGPRVGDAGSADPAFVWPKVKGLDFKGDGGYAILPYPGGPYVFEHLQGHSFDDMPEWRDLPGSRVVAPIDPPDTDPTTIDLSLYRTPSPDAHLSEWERTKAVAESFPGGKIPSGMSNGRNQRVMRYASDCVRAGHWADDLANKVVEFMDTWFVEPLPEREWRATIRSMQNAHRRNHPDQFDAAGNFIPAQTAQPTQTTAPAPTQQTPPPNPFIFMRDADAIIERARQRGYLIRPLIPDGGRIIQVYGYTGHGKSTMVRHLIASACAIDPTRGATEIGPYVVQRRPRVLYLNFEEGERVIGQTLLDLRKMYGDTGTNLAIWSPSRTPGLRPHLGDEGFLAQLTAWIKTMRPDIVVVDTVRTAWSGLRENEADAWAPVNDFALRLRNAGITPILIHHGNKPNQFDFGREAGSTAQLTNVELQLRVTRVYEDEEKAKLNNAIHAAKLQPEDFCLPPGMPIMETWKSWALRPNEVLVGCSEIRQRKAREPEVEMSEATLFGFAMDPQTGDRRMITTPSPPQAARLMARYGRTVTQIAMTLRLDEPTVREWLT</sequence>
<dbReference type="SMART" id="SM00943">
    <property type="entry name" value="Prim-Pol"/>
    <property type="match status" value="1"/>
</dbReference>
<evidence type="ECO:0000313" key="2">
    <source>
        <dbReference type="EMBL" id="CAB4159147.1"/>
    </source>
</evidence>
<dbReference type="EMBL" id="LR796682">
    <property type="protein sequence ID" value="CAB4159147.1"/>
    <property type="molecule type" value="Genomic_DNA"/>
</dbReference>
<proteinExistence type="predicted"/>
<dbReference type="Gene3D" id="3.40.50.300">
    <property type="entry name" value="P-loop containing nucleotide triphosphate hydrolases"/>
    <property type="match status" value="1"/>
</dbReference>
<reference evidence="2" key="1">
    <citation type="submission" date="2020-04" db="EMBL/GenBank/DDBJ databases">
        <authorList>
            <person name="Chiriac C."/>
            <person name="Salcher M."/>
            <person name="Ghai R."/>
            <person name="Kavagutti S V."/>
        </authorList>
    </citation>
    <scope>NUCLEOTIDE SEQUENCE</scope>
</reference>
<dbReference type="Pfam" id="PF09250">
    <property type="entry name" value="Prim-Pol"/>
    <property type="match status" value="1"/>
</dbReference>
<dbReference type="Gene3D" id="3.30.720.160">
    <property type="entry name" value="Bifunctional DNA primase/polymerase, N-terminal"/>
    <property type="match status" value="1"/>
</dbReference>
<dbReference type="SUPFAM" id="SSF56747">
    <property type="entry name" value="Prim-pol domain"/>
    <property type="match status" value="1"/>
</dbReference>
<accession>A0A6J5NK07</accession>
<dbReference type="SUPFAM" id="SSF52540">
    <property type="entry name" value="P-loop containing nucleoside triphosphate hydrolases"/>
    <property type="match status" value="1"/>
</dbReference>
<evidence type="ECO:0000259" key="1">
    <source>
        <dbReference type="SMART" id="SM00943"/>
    </source>
</evidence>